<feature type="domain" description="G" evidence="3">
    <location>
        <begin position="307"/>
        <end position="417"/>
    </location>
</feature>
<proteinExistence type="predicted"/>
<keyword evidence="2" id="KW-0472">Membrane</keyword>
<dbReference type="RefSeq" id="WP_194536456.1">
    <property type="nucleotide sequence ID" value="NZ_JACEFB010000001.1"/>
</dbReference>
<dbReference type="SUPFAM" id="SSF52540">
    <property type="entry name" value="P-loop containing nucleoside triphosphate hydrolases"/>
    <property type="match status" value="1"/>
</dbReference>
<evidence type="ECO:0000256" key="1">
    <source>
        <dbReference type="SAM" id="MobiDB-lite"/>
    </source>
</evidence>
<feature type="transmembrane region" description="Helical" evidence="2">
    <location>
        <begin position="35"/>
        <end position="52"/>
    </location>
</feature>
<gene>
    <name evidence="4" type="ORF">H0921_02650</name>
</gene>
<keyword evidence="2" id="KW-1133">Transmembrane helix</keyword>
<keyword evidence="5" id="KW-1185">Reference proteome</keyword>
<comment type="caution">
    <text evidence="4">The sequence shown here is derived from an EMBL/GenBank/DDBJ whole genome shotgun (WGS) entry which is preliminary data.</text>
</comment>
<dbReference type="InterPro" id="IPR027417">
    <property type="entry name" value="P-loop_NTPase"/>
</dbReference>
<sequence length="554" mass="62024">MNRWQLYGIILLILAPAIILIGLGAYHIWASGQTWLWWVLLGLLGLGYLLAWRWTRRPRQLPLPTSSVPSYWTEQDQQAWAKVLAKAQQYENVSWEALGTTQHYTALALDVAREVAQVYHPQIDDPFDPLTLPEVLTCLELAASDLQDWVQKYVPASHLIRIGDIRRARRVWDWYQRGQNAYWLLAALFDPISTAARYTVARGLLSPLFEKTRKNLILWFHTLFIHRLGYYLIELQSGRLKVGSRRYRELRAQHDRPSVQLGATPGAEFVPAAPREGKSTPPSDAVSTPLTAEAAAEAASPAPAALTVVITGPQGAGKSRLITAWTEAMEQKGEANPDAADSLPAGQLTAADRQRKAIALRAGEVLHLVEAPGFGADPTAVDLQEAVDRIAQADLVLLVTSALVPGRQWETQWLQKYQEFFACRPHLRRPPLLVVVTHVDLLPPASEWPPSAEGSTPTRKESAIRECLQLVARQLGIDEAAVIPVGLRPGQVWGIWEQLWPAVLRHLDAAHAAALLRQVYSEVETERWSKVGQQVRRLIDTAWHKLREQWSKPS</sequence>
<accession>A0A7V8VC01</accession>
<evidence type="ECO:0000259" key="3">
    <source>
        <dbReference type="Pfam" id="PF01926"/>
    </source>
</evidence>
<keyword evidence="2" id="KW-0812">Transmembrane</keyword>
<dbReference type="InterPro" id="IPR006073">
    <property type="entry name" value="GTP-bd"/>
</dbReference>
<dbReference type="EMBL" id="JACEFB010000001">
    <property type="protein sequence ID" value="MBA2225055.1"/>
    <property type="molecule type" value="Genomic_DNA"/>
</dbReference>
<dbReference type="GO" id="GO:0005525">
    <property type="term" value="F:GTP binding"/>
    <property type="evidence" value="ECO:0007669"/>
    <property type="project" value="InterPro"/>
</dbReference>
<dbReference type="Gene3D" id="3.40.50.300">
    <property type="entry name" value="P-loop containing nucleotide triphosphate hydrolases"/>
    <property type="match status" value="1"/>
</dbReference>
<evidence type="ECO:0000256" key="2">
    <source>
        <dbReference type="SAM" id="Phobius"/>
    </source>
</evidence>
<name>A0A7V8VC01_9BACT</name>
<protein>
    <recommendedName>
        <fullName evidence="3">G domain-containing protein</fullName>
    </recommendedName>
</protein>
<dbReference type="Proteomes" id="UP000542342">
    <property type="component" value="Unassembled WGS sequence"/>
</dbReference>
<evidence type="ECO:0000313" key="5">
    <source>
        <dbReference type="Proteomes" id="UP000542342"/>
    </source>
</evidence>
<dbReference type="AlphaFoldDB" id="A0A7V8VC01"/>
<feature type="transmembrane region" description="Helical" evidence="2">
    <location>
        <begin position="7"/>
        <end position="29"/>
    </location>
</feature>
<dbReference type="Pfam" id="PF01926">
    <property type="entry name" value="MMR_HSR1"/>
    <property type="match status" value="1"/>
</dbReference>
<reference evidence="4 5" key="1">
    <citation type="submission" date="2020-07" db="EMBL/GenBank/DDBJ databases">
        <title>Thermogemmata thermophila gen. nov., sp. nov., a novel moderate thermophilic planctomycete from a Kamchatka hot spring.</title>
        <authorList>
            <person name="Elcheninov A.G."/>
            <person name="Podosokorskaya O.A."/>
            <person name="Kovaleva O.L."/>
            <person name="Novikov A."/>
            <person name="Bonch-Osmolovskaya E.A."/>
            <person name="Toshchakov S.V."/>
            <person name="Kublanov I.V."/>
        </authorList>
    </citation>
    <scope>NUCLEOTIDE SEQUENCE [LARGE SCALE GENOMIC DNA]</scope>
    <source>
        <strain evidence="4 5">2918</strain>
    </source>
</reference>
<organism evidence="4 5">
    <name type="scientific">Thermogemmata fonticola</name>
    <dbReference type="NCBI Taxonomy" id="2755323"/>
    <lineage>
        <taxon>Bacteria</taxon>
        <taxon>Pseudomonadati</taxon>
        <taxon>Planctomycetota</taxon>
        <taxon>Planctomycetia</taxon>
        <taxon>Gemmatales</taxon>
        <taxon>Gemmataceae</taxon>
        <taxon>Thermogemmata</taxon>
    </lineage>
</organism>
<evidence type="ECO:0000313" key="4">
    <source>
        <dbReference type="EMBL" id="MBA2225055.1"/>
    </source>
</evidence>
<feature type="region of interest" description="Disordered" evidence="1">
    <location>
        <begin position="253"/>
        <end position="294"/>
    </location>
</feature>